<evidence type="ECO:0000256" key="8">
    <source>
        <dbReference type="ARBA" id="ARBA00023136"/>
    </source>
</evidence>
<organism evidence="14 15">
    <name type="scientific">Lophiotrema nucula</name>
    <dbReference type="NCBI Taxonomy" id="690887"/>
    <lineage>
        <taxon>Eukaryota</taxon>
        <taxon>Fungi</taxon>
        <taxon>Dikarya</taxon>
        <taxon>Ascomycota</taxon>
        <taxon>Pezizomycotina</taxon>
        <taxon>Dothideomycetes</taxon>
        <taxon>Pleosporomycetidae</taxon>
        <taxon>Pleosporales</taxon>
        <taxon>Lophiotremataceae</taxon>
        <taxon>Lophiotrema</taxon>
    </lineage>
</organism>
<name>A0A6A5YJ92_9PLEO</name>
<dbReference type="OrthoDB" id="26569at2759"/>
<evidence type="ECO:0000256" key="5">
    <source>
        <dbReference type="ARBA" id="ARBA00022679"/>
    </source>
</evidence>
<accession>A0A6A5YJ92</accession>
<evidence type="ECO:0000256" key="7">
    <source>
        <dbReference type="ARBA" id="ARBA00022989"/>
    </source>
</evidence>
<reference evidence="14" key="1">
    <citation type="journal article" date="2020" name="Stud. Mycol.">
        <title>101 Dothideomycetes genomes: a test case for predicting lifestyles and emergence of pathogens.</title>
        <authorList>
            <person name="Haridas S."/>
            <person name="Albert R."/>
            <person name="Binder M."/>
            <person name="Bloem J."/>
            <person name="Labutti K."/>
            <person name="Salamov A."/>
            <person name="Andreopoulos B."/>
            <person name="Baker S."/>
            <person name="Barry K."/>
            <person name="Bills G."/>
            <person name="Bluhm B."/>
            <person name="Cannon C."/>
            <person name="Castanera R."/>
            <person name="Culley D."/>
            <person name="Daum C."/>
            <person name="Ezra D."/>
            <person name="Gonzalez J."/>
            <person name="Henrissat B."/>
            <person name="Kuo A."/>
            <person name="Liang C."/>
            <person name="Lipzen A."/>
            <person name="Lutzoni F."/>
            <person name="Magnuson J."/>
            <person name="Mondo S."/>
            <person name="Nolan M."/>
            <person name="Ohm R."/>
            <person name="Pangilinan J."/>
            <person name="Park H.-J."/>
            <person name="Ramirez L."/>
            <person name="Alfaro M."/>
            <person name="Sun H."/>
            <person name="Tritt A."/>
            <person name="Yoshinaga Y."/>
            <person name="Zwiers L.-H."/>
            <person name="Turgeon B."/>
            <person name="Goodwin S."/>
            <person name="Spatafora J."/>
            <person name="Crous P."/>
            <person name="Grigoriev I."/>
        </authorList>
    </citation>
    <scope>NUCLEOTIDE SEQUENCE</scope>
    <source>
        <strain evidence="14">CBS 627.86</strain>
    </source>
</reference>
<feature type="transmembrane region" description="Helical" evidence="11">
    <location>
        <begin position="764"/>
        <end position="783"/>
    </location>
</feature>
<feature type="region of interest" description="Disordered" evidence="12">
    <location>
        <begin position="37"/>
        <end position="63"/>
    </location>
</feature>
<dbReference type="Proteomes" id="UP000799770">
    <property type="component" value="Unassembled WGS sequence"/>
</dbReference>
<evidence type="ECO:0000256" key="9">
    <source>
        <dbReference type="ARBA" id="ARBA00023316"/>
    </source>
</evidence>
<dbReference type="PANTHER" id="PTHR22914:SF11">
    <property type="entry name" value="CHITIN SYNTHASE B"/>
    <property type="match status" value="1"/>
</dbReference>
<evidence type="ECO:0000256" key="1">
    <source>
        <dbReference type="ARBA" id="ARBA00004651"/>
    </source>
</evidence>
<dbReference type="GO" id="GO:0006031">
    <property type="term" value="P:chitin biosynthetic process"/>
    <property type="evidence" value="ECO:0007669"/>
    <property type="project" value="UniProtKB-UniRule"/>
</dbReference>
<dbReference type="InterPro" id="IPR013616">
    <property type="entry name" value="Chitin_synth_N"/>
</dbReference>
<dbReference type="GO" id="GO:0030428">
    <property type="term" value="C:cell septum"/>
    <property type="evidence" value="ECO:0007669"/>
    <property type="project" value="TreeGrafter"/>
</dbReference>
<dbReference type="GO" id="GO:0071555">
    <property type="term" value="P:cell wall organization"/>
    <property type="evidence" value="ECO:0007669"/>
    <property type="project" value="UniProtKB-KW"/>
</dbReference>
<dbReference type="GO" id="GO:0005886">
    <property type="term" value="C:plasma membrane"/>
    <property type="evidence" value="ECO:0007669"/>
    <property type="project" value="UniProtKB-SubCell"/>
</dbReference>
<dbReference type="Pfam" id="PF01644">
    <property type="entry name" value="Chitin_synth_1"/>
    <property type="match status" value="1"/>
</dbReference>
<evidence type="ECO:0000256" key="3">
    <source>
        <dbReference type="ARBA" id="ARBA00022475"/>
    </source>
</evidence>
<protein>
    <recommendedName>
        <fullName evidence="2 11">Chitin synthase</fullName>
        <ecNumber evidence="2 11">2.4.1.16</ecNumber>
    </recommendedName>
</protein>
<comment type="similarity">
    <text evidence="10">Belongs to the chitin synthase family. Class III subfamily.</text>
</comment>
<comment type="function">
    <text evidence="11">Polymerizes chitin, a structural polymer of the cell wall and septum, by transferring the sugar moiety of UDP-GlcNAc to the non-reducing end of the growing chitin polymer.</text>
</comment>
<feature type="transmembrane region" description="Helical" evidence="11">
    <location>
        <begin position="665"/>
        <end position="682"/>
    </location>
</feature>
<feature type="transmembrane region" description="Helical" evidence="11">
    <location>
        <begin position="505"/>
        <end position="529"/>
    </location>
</feature>
<comment type="subcellular location">
    <subcellularLocation>
        <location evidence="1 11">Cell membrane</location>
        <topology evidence="1 11">Multi-pass membrane protein</topology>
    </subcellularLocation>
</comment>
<feature type="transmembrane region" description="Helical" evidence="11">
    <location>
        <begin position="582"/>
        <end position="604"/>
    </location>
</feature>
<dbReference type="PANTHER" id="PTHR22914">
    <property type="entry name" value="CHITIN SYNTHASE"/>
    <property type="match status" value="1"/>
</dbReference>
<keyword evidence="5 11" id="KW-0808">Transferase</keyword>
<feature type="transmembrane region" description="Helical" evidence="11">
    <location>
        <begin position="549"/>
        <end position="570"/>
    </location>
</feature>
<evidence type="ECO:0000256" key="6">
    <source>
        <dbReference type="ARBA" id="ARBA00022692"/>
    </source>
</evidence>
<keyword evidence="6 11" id="KW-0812">Transmembrane</keyword>
<dbReference type="InterPro" id="IPR004835">
    <property type="entry name" value="Chitin_synth"/>
</dbReference>
<evidence type="ECO:0000256" key="11">
    <source>
        <dbReference type="RuleBase" id="RU366040"/>
    </source>
</evidence>
<dbReference type="AlphaFoldDB" id="A0A6A5YJ92"/>
<dbReference type="SUPFAM" id="SSF53448">
    <property type="entry name" value="Nucleotide-diphospho-sugar transferases"/>
    <property type="match status" value="1"/>
</dbReference>
<sequence length="839" mass="96361">MHRSTPAEATTPWANQWIGPYPDDRFDTFQAEYWRQRPRPSSTYSPLDLDQANGVERQRQDPLGRLKRSSTRKVKLVDGEVLSADYPVPSAVRNATEPRYRELSGTNEFTHMRYTAATCDPNDFTLAKGYNLRPVLYNRHTELLISISYYCEDKSMLAKTLTSVMLETRRIFDQKKSEFWNKGGPACQKIVTCIVCDGIDPCDQGALDVLETIGLYQDGVMKKDVDGKEVQAHIFEYTTQIAVTEDQRLVQNTVNSNLIPPTQLILTLKSRNSQKINSHRWLFTGIGRLLNPEVCVTIDAGTKVKPYGIHRLWIAFYNDKDLGACCGVIEPELGRWCRGLLNPLVAAQYFEYKVSYILDKAMESAFGYLNVLPGAFSAYRFRAIMGRPLEQYFHGDPTLIKMLGKKGVEGMNAFKRNMFLAEDRILAYELITKAGTKWHTLVITEARAETDVPDNMIDFITQRRRWLNGALASTVYNLSHFSRIYKSNHNILRMGFLHVQVAYNVLSFILSWFNLATFFLTIFVVTDLASSPNDGSNVRPFPFGKATPVFNAVLQTMYMVVVCWQFILALGNRPIGQTLSYLVSFIFFAIVQLYFIINVIYFMYCVIRDKTATSNGNSYSYISTFYTDIGQLTVWVTCASVFGVYYVAAFLHFDPWFMFTAYPQYLFVLSSYTNIINIYAFSNAHDVSWGSKTTHTALEALPSVVTTNVRREGRRDTVEIVEELPSFRTDIDSHFEKVVKRALTPYKRPSRSSTMTIEDKFRQYRTMLIAVYAFTNFLLCLIVMNDSFDKLKFLGNSRTHKIWFFKIWMWATSVCFGMRFVGSTWTRGHTLLVLCFFRK</sequence>
<evidence type="ECO:0000313" key="14">
    <source>
        <dbReference type="EMBL" id="KAF2106198.1"/>
    </source>
</evidence>
<dbReference type="InterPro" id="IPR029044">
    <property type="entry name" value="Nucleotide-diphossugar_trans"/>
</dbReference>
<gene>
    <name evidence="14" type="ORF">BDV96DRAFT_508286</name>
</gene>
<keyword evidence="9 11" id="KW-0961">Cell wall biogenesis/degradation</keyword>
<dbReference type="EC" id="2.4.1.16" evidence="2 11"/>
<evidence type="ECO:0000259" key="13">
    <source>
        <dbReference type="Pfam" id="PF08407"/>
    </source>
</evidence>
<keyword evidence="4 11" id="KW-0328">Glycosyltransferase</keyword>
<keyword evidence="8 11" id="KW-0472">Membrane</keyword>
<dbReference type="GO" id="GO:0004100">
    <property type="term" value="F:chitin synthase activity"/>
    <property type="evidence" value="ECO:0007669"/>
    <property type="project" value="UniProtKB-UniRule"/>
</dbReference>
<evidence type="ECO:0000256" key="4">
    <source>
        <dbReference type="ARBA" id="ARBA00022676"/>
    </source>
</evidence>
<feature type="transmembrane region" description="Helical" evidence="11">
    <location>
        <begin position="632"/>
        <end position="653"/>
    </location>
</feature>
<proteinExistence type="inferred from homology"/>
<dbReference type="EMBL" id="ML977365">
    <property type="protein sequence ID" value="KAF2106198.1"/>
    <property type="molecule type" value="Genomic_DNA"/>
</dbReference>
<keyword evidence="3 11" id="KW-1003">Cell membrane</keyword>
<keyword evidence="15" id="KW-1185">Reference proteome</keyword>
<evidence type="ECO:0000256" key="10">
    <source>
        <dbReference type="ARBA" id="ARBA00038055"/>
    </source>
</evidence>
<comment type="catalytic activity">
    <reaction evidence="11">
        <text>[(1-&gt;4)-N-acetyl-beta-D-glucosaminyl](n) + UDP-N-acetyl-alpha-D-glucosamine = [(1-&gt;4)-N-acetyl-beta-D-glucosaminyl](n+1) + UDP + H(+)</text>
        <dbReference type="Rhea" id="RHEA:16637"/>
        <dbReference type="Rhea" id="RHEA-COMP:9593"/>
        <dbReference type="Rhea" id="RHEA-COMP:9595"/>
        <dbReference type="ChEBI" id="CHEBI:15378"/>
        <dbReference type="ChEBI" id="CHEBI:17029"/>
        <dbReference type="ChEBI" id="CHEBI:57705"/>
        <dbReference type="ChEBI" id="CHEBI:58223"/>
        <dbReference type="EC" id="2.4.1.16"/>
    </reaction>
</comment>
<evidence type="ECO:0000313" key="15">
    <source>
        <dbReference type="Proteomes" id="UP000799770"/>
    </source>
</evidence>
<dbReference type="Pfam" id="PF08407">
    <property type="entry name" value="Chitin_synth_1N"/>
    <property type="match status" value="1"/>
</dbReference>
<keyword evidence="7 11" id="KW-1133">Transmembrane helix</keyword>
<evidence type="ECO:0000256" key="2">
    <source>
        <dbReference type="ARBA" id="ARBA00012543"/>
    </source>
</evidence>
<evidence type="ECO:0000256" key="12">
    <source>
        <dbReference type="SAM" id="MobiDB-lite"/>
    </source>
</evidence>
<feature type="domain" description="Chitin synthase N-terminal" evidence="13">
    <location>
        <begin position="71"/>
        <end position="142"/>
    </location>
</feature>
<feature type="transmembrane region" description="Helical" evidence="11">
    <location>
        <begin position="803"/>
        <end position="822"/>
    </location>
</feature>